<feature type="domain" description="Type II methyltransferase M.TaqI-like" evidence="6">
    <location>
        <begin position="839"/>
        <end position="901"/>
    </location>
</feature>
<organism evidence="7 8">
    <name type="scientific">Natrinema thermotolerans</name>
    <dbReference type="NCBI Taxonomy" id="121872"/>
    <lineage>
        <taxon>Archaea</taxon>
        <taxon>Methanobacteriati</taxon>
        <taxon>Methanobacteriota</taxon>
        <taxon>Stenosarchaea group</taxon>
        <taxon>Halobacteria</taxon>
        <taxon>Halobacteriales</taxon>
        <taxon>Natrialbaceae</taxon>
        <taxon>Natrinema</taxon>
    </lineage>
</organism>
<keyword evidence="3" id="KW-0808">Transferase</keyword>
<evidence type="ECO:0000313" key="7">
    <source>
        <dbReference type="EMBL" id="WMT07252.1"/>
    </source>
</evidence>
<evidence type="ECO:0000313" key="8">
    <source>
        <dbReference type="Proteomes" id="UP001224926"/>
    </source>
</evidence>
<dbReference type="GO" id="GO:0032259">
    <property type="term" value="P:methylation"/>
    <property type="evidence" value="ECO:0007669"/>
    <property type="project" value="UniProtKB-KW"/>
</dbReference>
<dbReference type="InterPro" id="IPR011639">
    <property type="entry name" value="MethylTrfase_TaqI-like_dom"/>
</dbReference>
<evidence type="ECO:0000256" key="4">
    <source>
        <dbReference type="ARBA" id="ARBA00022691"/>
    </source>
</evidence>
<dbReference type="InterPro" id="IPR029063">
    <property type="entry name" value="SAM-dependent_MTases_sf"/>
</dbReference>
<dbReference type="InterPro" id="IPR002052">
    <property type="entry name" value="DNA_methylase_N6_adenine_CS"/>
</dbReference>
<dbReference type="EMBL" id="CP101873">
    <property type="protein sequence ID" value="WMT07252.1"/>
    <property type="molecule type" value="Genomic_DNA"/>
</dbReference>
<comment type="catalytic activity">
    <reaction evidence="5">
        <text>a 2'-deoxyadenosine in DNA + S-adenosyl-L-methionine = an N(6)-methyl-2'-deoxyadenosine in DNA + S-adenosyl-L-homocysteine + H(+)</text>
        <dbReference type="Rhea" id="RHEA:15197"/>
        <dbReference type="Rhea" id="RHEA-COMP:12418"/>
        <dbReference type="Rhea" id="RHEA-COMP:12419"/>
        <dbReference type="ChEBI" id="CHEBI:15378"/>
        <dbReference type="ChEBI" id="CHEBI:57856"/>
        <dbReference type="ChEBI" id="CHEBI:59789"/>
        <dbReference type="ChEBI" id="CHEBI:90615"/>
        <dbReference type="ChEBI" id="CHEBI:90616"/>
        <dbReference type="EC" id="2.1.1.72"/>
    </reaction>
</comment>
<evidence type="ECO:0000256" key="1">
    <source>
        <dbReference type="ARBA" id="ARBA00011900"/>
    </source>
</evidence>
<dbReference type="RefSeq" id="WP_049966537.1">
    <property type="nucleotide sequence ID" value="NZ_CP101873.1"/>
</dbReference>
<dbReference type="REBASE" id="757681">
    <property type="entry name" value="NthA29ORF17915P"/>
</dbReference>
<evidence type="ECO:0000259" key="6">
    <source>
        <dbReference type="Pfam" id="PF07669"/>
    </source>
</evidence>
<accession>A0AAF0P946</accession>
<dbReference type="GO" id="GO:0003676">
    <property type="term" value="F:nucleic acid binding"/>
    <property type="evidence" value="ECO:0007669"/>
    <property type="project" value="InterPro"/>
</dbReference>
<dbReference type="EC" id="2.1.1.72" evidence="1"/>
<dbReference type="GO" id="GO:0009007">
    <property type="term" value="F:site-specific DNA-methyltransferase (adenine-specific) activity"/>
    <property type="evidence" value="ECO:0007669"/>
    <property type="project" value="UniProtKB-EC"/>
</dbReference>
<name>A0AAF0P946_9EURY</name>
<evidence type="ECO:0000256" key="3">
    <source>
        <dbReference type="ARBA" id="ARBA00022679"/>
    </source>
</evidence>
<dbReference type="PANTHER" id="PTHR33841:SF1">
    <property type="entry name" value="DNA METHYLTRANSFERASE A"/>
    <property type="match status" value="1"/>
</dbReference>
<dbReference type="Proteomes" id="UP001224926">
    <property type="component" value="Chromosome"/>
</dbReference>
<dbReference type="GeneID" id="39864341"/>
<keyword evidence="8" id="KW-1185">Reference proteome</keyword>
<dbReference type="PANTHER" id="PTHR33841">
    <property type="entry name" value="DNA METHYLTRANSFERASE YEEA-RELATED"/>
    <property type="match status" value="1"/>
</dbReference>
<proteinExistence type="predicted"/>
<protein>
    <recommendedName>
        <fullName evidence="1">site-specific DNA-methyltransferase (adenine-specific)</fullName>
        <ecNumber evidence="1">2.1.1.72</ecNumber>
    </recommendedName>
</protein>
<keyword evidence="4" id="KW-0949">S-adenosyl-L-methionine</keyword>
<gene>
    <name evidence="7" type="ORF">NP511_17915</name>
</gene>
<dbReference type="Gene3D" id="3.40.50.150">
    <property type="entry name" value="Vaccinia Virus protein VP39"/>
    <property type="match status" value="1"/>
</dbReference>
<sequence length="1315" mass="151216">MSVQGTQTEFDISEFETEVTAEDRDRVIEAIAESISRLRDQIEDDILESMLRADPGTYQLRSDFTQDQLDPEPLTKNRVIEPLLETLGYDDYGYEAGDFSSERGEQADYAVSLRDIDTVDSTRLLIEAEPTNKPLENRGHGVDQVKSWLSQREFESDFGFATDGLRWIFIRYDPDTYTHSYIEEIDLSSVFLSLFENEATERQPPKEVLSTDQLELITRLLRTFAYENFTSIIDDAQEVIKRKQEEITDEFYDDYINVVFGVTDEDDERRARSLIGDGVIAPDDAAGDDVRLFAVDLMNRLIFIKFLEDKRIVRPDLLDTIVETYEDGVYPQTLYETFLDPLFYDVFNQKPPRDPQIESIEIYGDIPYLNGGLFRPELNGNPDIDERDFDVRDTVLTSIIELLEQYRFSADGGPADIDPSVLGNVFEKTINYLTTDPGDQNKELGAYYTPSEITRFSAEQTVRPALHERFQEYLIEERDWPEAEAKRSDTVLELIRDLPASSSLITGLLQDVVDQFYVVDPACGSGHYLTSVLEEIVSVRAALYAQMDSYPNRFRLKKATVQNNIYGVDIVGPAVEIGKLRCWLSIIAELSEEDIENFDTSELALPNIGFNLRQGNSLIGFTTFPESTDDGGYTLEAFSEDSVRSRYQDVIEQINLYEEAGKQGFSEKAEEHRRKANELLDKYRPELDTLVFDEFQDLNISIDSETIRDEYGEEIGADVLDEIEEQITTGIAEEDIDEFDTFHWILEFAEVYAEGGFDVIVGNPPWEVLTSNREEYFSKFDAKFRTRPLSEKDEIEAELLEDPAKAEGWIEHQRRMDILSTYFKESQSYRLQSPDIGGQAKADLSMLFMERVFSLTDEDGYVAKLFPGKLFTGTGNKDLRNHLLSNTEVGYIVGFENKGIFEEIHNQYKFGVVTYKNSGSTDQLRVKFLNRDPEVLQNVEEQTFDVPVEVLRDYSPQTTIFPQITKEEEVPLLRKIVQHPPINEPKEDSWYIDLYKEELNRTRDSDRFVENKSDGDYPVYGGGNIWQFAYDNTFWDNIEAPTLWSVEEDVNPDASAKQRVREKNSKRLKKALYEAFDGTGSQIGFVRELLEDHRGTEFSEQDVLLDSTTHRIGIREISNNTNERSSVAAVLPQGVVCHHKCPTIRPYEINPSEEDLKETPAHGVYERIFSDEELFAVLGILNSVPFDYIVRTKLDTSLSMNMFEECQAPRLTKGDEWFEPVWNRAARLNCYGDDFEEIANRLDIDPVTDEKTRQELQAEIDAAMFGAYGFDRDETEFILDDFHRVQSPRVMTDEYFDLVLEKYDELVEEPASPTQ</sequence>
<dbReference type="Pfam" id="PF07669">
    <property type="entry name" value="Eco57I"/>
    <property type="match status" value="2"/>
</dbReference>
<feature type="domain" description="Type II methyltransferase M.TaqI-like" evidence="6">
    <location>
        <begin position="563"/>
        <end position="784"/>
    </location>
</feature>
<keyword evidence="2" id="KW-0489">Methyltransferase</keyword>
<dbReference type="PRINTS" id="PR00507">
    <property type="entry name" value="N12N6MTFRASE"/>
</dbReference>
<dbReference type="GO" id="GO:0006304">
    <property type="term" value="P:DNA modification"/>
    <property type="evidence" value="ECO:0007669"/>
    <property type="project" value="InterPro"/>
</dbReference>
<evidence type="ECO:0000256" key="2">
    <source>
        <dbReference type="ARBA" id="ARBA00022603"/>
    </source>
</evidence>
<dbReference type="PROSITE" id="PS00092">
    <property type="entry name" value="N6_MTASE"/>
    <property type="match status" value="1"/>
</dbReference>
<reference evidence="7 8" key="1">
    <citation type="submission" date="2022-07" db="EMBL/GenBank/DDBJ databases">
        <title>Two temperate virus in Haloterrigena jeotgali A29.</title>
        <authorList>
            <person name="Deng X."/>
        </authorList>
    </citation>
    <scope>NUCLEOTIDE SEQUENCE [LARGE SCALE GENOMIC DNA]</scope>
    <source>
        <strain evidence="7 8">A29</strain>
    </source>
</reference>
<dbReference type="SUPFAM" id="SSF53335">
    <property type="entry name" value="S-adenosyl-L-methionine-dependent methyltransferases"/>
    <property type="match status" value="1"/>
</dbReference>
<dbReference type="GeneID" id="84215858"/>
<evidence type="ECO:0000256" key="5">
    <source>
        <dbReference type="ARBA" id="ARBA00047942"/>
    </source>
</evidence>
<dbReference type="InterPro" id="IPR050953">
    <property type="entry name" value="N4_N6_ade-DNA_methylase"/>
</dbReference>